<keyword evidence="3" id="KW-1185">Reference proteome</keyword>
<dbReference type="PANTHER" id="PTHR34130:SF14">
    <property type="match status" value="1"/>
</dbReference>
<feature type="region of interest" description="Disordered" evidence="1">
    <location>
        <begin position="1"/>
        <end position="32"/>
    </location>
</feature>
<protein>
    <submittedName>
        <fullName evidence="2">Uncharacterized protein</fullName>
    </submittedName>
</protein>
<evidence type="ECO:0000313" key="2">
    <source>
        <dbReference type="EMBL" id="GAA0180131.1"/>
    </source>
</evidence>
<gene>
    <name evidence="2" type="ORF">LIER_30070</name>
</gene>
<proteinExistence type="predicted"/>
<comment type="caution">
    <text evidence="2">The sequence shown here is derived from an EMBL/GenBank/DDBJ whole genome shotgun (WGS) entry which is preliminary data.</text>
</comment>
<evidence type="ECO:0000256" key="1">
    <source>
        <dbReference type="SAM" id="MobiDB-lite"/>
    </source>
</evidence>
<reference evidence="2 3" key="1">
    <citation type="submission" date="2024-01" db="EMBL/GenBank/DDBJ databases">
        <title>The complete chloroplast genome sequence of Lithospermum erythrorhizon: insights into the phylogenetic relationship among Boraginaceae species and the maternal lineages of purple gromwells.</title>
        <authorList>
            <person name="Okada T."/>
            <person name="Watanabe K."/>
        </authorList>
    </citation>
    <scope>NUCLEOTIDE SEQUENCE [LARGE SCALE GENOMIC DNA]</scope>
</reference>
<name>A0AAV3RLE5_LITER</name>
<dbReference type="PANTHER" id="PTHR34130">
    <property type="entry name" value="OS08G0243800 PROTEIN"/>
    <property type="match status" value="1"/>
</dbReference>
<feature type="compositionally biased region" description="Polar residues" evidence="1">
    <location>
        <begin position="1"/>
        <end position="11"/>
    </location>
</feature>
<accession>A0AAV3RLE5</accession>
<organism evidence="2 3">
    <name type="scientific">Lithospermum erythrorhizon</name>
    <name type="common">Purple gromwell</name>
    <name type="synonym">Lithospermum officinale var. erythrorhizon</name>
    <dbReference type="NCBI Taxonomy" id="34254"/>
    <lineage>
        <taxon>Eukaryota</taxon>
        <taxon>Viridiplantae</taxon>
        <taxon>Streptophyta</taxon>
        <taxon>Embryophyta</taxon>
        <taxon>Tracheophyta</taxon>
        <taxon>Spermatophyta</taxon>
        <taxon>Magnoliopsida</taxon>
        <taxon>eudicotyledons</taxon>
        <taxon>Gunneridae</taxon>
        <taxon>Pentapetalae</taxon>
        <taxon>asterids</taxon>
        <taxon>lamiids</taxon>
        <taxon>Boraginales</taxon>
        <taxon>Boraginaceae</taxon>
        <taxon>Boraginoideae</taxon>
        <taxon>Lithospermeae</taxon>
        <taxon>Lithospermum</taxon>
    </lineage>
</organism>
<evidence type="ECO:0000313" key="3">
    <source>
        <dbReference type="Proteomes" id="UP001454036"/>
    </source>
</evidence>
<feature type="region of interest" description="Disordered" evidence="1">
    <location>
        <begin position="79"/>
        <end position="127"/>
    </location>
</feature>
<dbReference type="AlphaFoldDB" id="A0AAV3RLE5"/>
<dbReference type="EMBL" id="BAABME010010590">
    <property type="protein sequence ID" value="GAA0180131.1"/>
    <property type="molecule type" value="Genomic_DNA"/>
</dbReference>
<sequence length="237" mass="26620">MVSKENYSNRDSNVEEEEDDHDETLSFRDLPILADHDQENNISITRKIPLPSHEDPFEFFNNLLFQESSPTTPRVIISQQKEQDQEPIVKLSTSSSSSSSNSNRRSSNPYYNNNTYSSSSSSRPFSSISNVEKVNITSLTSMSSKSRKMMFMFGPMKFNNEMELSSIKMRQSKRAMKDNLVSQAAAAAARELAIVSTTTTTIAGGSRSSEWRLLRSLSRYRSRATVDSSARSCGCFS</sequence>
<feature type="compositionally biased region" description="Low complexity" evidence="1">
    <location>
        <begin position="92"/>
        <end position="127"/>
    </location>
</feature>
<dbReference type="Proteomes" id="UP001454036">
    <property type="component" value="Unassembled WGS sequence"/>
</dbReference>